<evidence type="ECO:0000313" key="3">
    <source>
        <dbReference type="Proteomes" id="UP000289954"/>
    </source>
</evidence>
<dbReference type="OrthoDB" id="9790815at2"/>
<dbReference type="InterPro" id="IPR015943">
    <property type="entry name" value="WD40/YVTN_repeat-like_dom_sf"/>
</dbReference>
<comment type="similarity">
    <text evidence="1">Belongs to the cycloisomerase 2 family.</text>
</comment>
<keyword evidence="3" id="KW-1185">Reference proteome</keyword>
<dbReference type="PANTHER" id="PTHR30344">
    <property type="entry name" value="6-PHOSPHOGLUCONOLACTONASE-RELATED"/>
    <property type="match status" value="1"/>
</dbReference>
<dbReference type="AlphaFoldDB" id="A0A402DR61"/>
<reference evidence="2 3" key="1">
    <citation type="submission" date="2019-01" db="EMBL/GenBank/DDBJ databases">
        <title>Draft genome sequence of Cellulomonas takizawaensis strain TKZ-21.</title>
        <authorList>
            <person name="Yamamura H."/>
            <person name="Hayashi T."/>
            <person name="Hamada M."/>
            <person name="Serisawa Y."/>
            <person name="Matsuyama K."/>
            <person name="Nakagawa Y."/>
            <person name="Otoguro M."/>
            <person name="Yanagida F."/>
            <person name="Hayakawa M."/>
        </authorList>
    </citation>
    <scope>NUCLEOTIDE SEQUENCE [LARGE SCALE GENOMIC DNA]</scope>
    <source>
        <strain evidence="2 3">NBRC12680</strain>
    </source>
</reference>
<name>A0A402DR61_9CELL</name>
<evidence type="ECO:0000313" key="2">
    <source>
        <dbReference type="EMBL" id="GCE76595.1"/>
    </source>
</evidence>
<organism evidence="2 3">
    <name type="scientific">Cellulomonas biazotea</name>
    <dbReference type="NCBI Taxonomy" id="1709"/>
    <lineage>
        <taxon>Bacteria</taxon>
        <taxon>Bacillati</taxon>
        <taxon>Actinomycetota</taxon>
        <taxon>Actinomycetes</taxon>
        <taxon>Micrococcales</taxon>
        <taxon>Cellulomonadaceae</taxon>
        <taxon>Cellulomonas</taxon>
    </lineage>
</organism>
<evidence type="ECO:0000256" key="1">
    <source>
        <dbReference type="ARBA" id="ARBA00005564"/>
    </source>
</evidence>
<dbReference type="InterPro" id="IPR011048">
    <property type="entry name" value="Haem_d1_sf"/>
</dbReference>
<dbReference type="RefSeq" id="WP_130781189.1">
    <property type="nucleotide sequence ID" value="NZ_BIMR01000111.1"/>
</dbReference>
<protein>
    <recommendedName>
        <fullName evidence="4">6-phosphogluconolactonase</fullName>
    </recommendedName>
</protein>
<proteinExistence type="inferred from homology"/>
<dbReference type="InterPro" id="IPR019405">
    <property type="entry name" value="Lactonase_7-beta_prop"/>
</dbReference>
<dbReference type="Proteomes" id="UP000289954">
    <property type="component" value="Unassembled WGS sequence"/>
</dbReference>
<dbReference type="EMBL" id="BIMR01000111">
    <property type="protein sequence ID" value="GCE76595.1"/>
    <property type="molecule type" value="Genomic_DNA"/>
</dbReference>
<dbReference type="SUPFAM" id="SSF51004">
    <property type="entry name" value="C-terminal (heme d1) domain of cytochrome cd1-nitrite reductase"/>
    <property type="match status" value="1"/>
</dbReference>
<dbReference type="GO" id="GO:0017057">
    <property type="term" value="F:6-phosphogluconolactonase activity"/>
    <property type="evidence" value="ECO:0007669"/>
    <property type="project" value="TreeGrafter"/>
</dbReference>
<accession>A0A402DR61</accession>
<dbReference type="PANTHER" id="PTHR30344:SF1">
    <property type="entry name" value="6-PHOSPHOGLUCONOLACTONASE"/>
    <property type="match status" value="1"/>
</dbReference>
<dbReference type="Gene3D" id="2.130.10.10">
    <property type="entry name" value="YVTN repeat-like/Quinoprotein amine dehydrogenase"/>
    <property type="match status" value="1"/>
</dbReference>
<comment type="caution">
    <text evidence="2">The sequence shown here is derived from an EMBL/GenBank/DDBJ whole genome shotgun (WGS) entry which is preliminary data.</text>
</comment>
<dbReference type="InterPro" id="IPR050282">
    <property type="entry name" value="Cycloisomerase_2"/>
</dbReference>
<sequence length="353" mass="36458">MTRLWIGTYPEAGAGTPVGLGEGVWRVDLDDATGVLSDAELVLTLPSPSFLAVAPDGRTLYAALEVEDGQVVTLDVDERGGLTERTRVPSGGAYPCHVSTDVDGLVAVANYGSGTLGVLPVAADGEAGEPVAAHAHVGTGPVEDRQEGPHAHFVTVAPGGRHLLVVDLGTDEVRRYRRAEDRVEPDGVAVTLPPGTGPRHLDFAPDGRTAYVAGELDVQVHVLAWDPETATGTPVQTVPAVGAGVPVVGDGGAHDPVRHPDGALPSHLVVDGDEVLVAVRGADVLTRYRIGGDGLLADGRTHALGGHWPRHFVVVGPWVVVALERAHLLTVLGPDGEIVSTLPLPSPTCLAPA</sequence>
<evidence type="ECO:0008006" key="4">
    <source>
        <dbReference type="Google" id="ProtNLM"/>
    </source>
</evidence>
<gene>
    <name evidence="2" type="ORF">CBZ_16510</name>
</gene>
<dbReference type="Pfam" id="PF10282">
    <property type="entry name" value="Lactonase"/>
    <property type="match status" value="1"/>
</dbReference>